<comment type="similarity">
    <text evidence="5 6">Belongs to the class I-like SAM-binding methyltransferase superfamily. C5-methyltransferase family.</text>
</comment>
<evidence type="ECO:0000256" key="7">
    <source>
        <dbReference type="SAM" id="MobiDB-lite"/>
    </source>
</evidence>
<feature type="region of interest" description="Disordered" evidence="7">
    <location>
        <begin position="777"/>
        <end position="799"/>
    </location>
</feature>
<dbReference type="Gene3D" id="3.90.120.10">
    <property type="entry name" value="DNA Methylase, subunit A, domain 2"/>
    <property type="match status" value="1"/>
</dbReference>
<name>A0A067MCZ2_BOTB1</name>
<dbReference type="Gene3D" id="3.40.50.150">
    <property type="entry name" value="Vaccinia Virus protein VP39"/>
    <property type="match status" value="1"/>
</dbReference>
<dbReference type="InterPro" id="IPR001525">
    <property type="entry name" value="C5_MeTfrase"/>
</dbReference>
<dbReference type="HOGENOM" id="CLU_258984_0_0_1"/>
<dbReference type="PANTHER" id="PTHR10629">
    <property type="entry name" value="CYTOSINE-SPECIFIC METHYLTRANSFERASE"/>
    <property type="match status" value="1"/>
</dbReference>
<dbReference type="PROSITE" id="PS00095">
    <property type="entry name" value="C5_MTASE_2"/>
    <property type="match status" value="1"/>
</dbReference>
<evidence type="ECO:0000256" key="4">
    <source>
        <dbReference type="ARBA" id="ARBA00022691"/>
    </source>
</evidence>
<accession>A0A067MCZ2</accession>
<dbReference type="EMBL" id="KL198044">
    <property type="protein sequence ID" value="KDQ13404.1"/>
    <property type="molecule type" value="Genomic_DNA"/>
</dbReference>
<dbReference type="InterPro" id="IPR050390">
    <property type="entry name" value="C5-Methyltransferase"/>
</dbReference>
<keyword evidence="3 5" id="KW-0808">Transferase</keyword>
<feature type="compositionally biased region" description="Polar residues" evidence="7">
    <location>
        <begin position="1"/>
        <end position="11"/>
    </location>
</feature>
<dbReference type="Pfam" id="PF00145">
    <property type="entry name" value="DNA_methylase"/>
    <property type="match status" value="1"/>
</dbReference>
<evidence type="ECO:0000313" key="8">
    <source>
        <dbReference type="EMBL" id="KDQ13404.1"/>
    </source>
</evidence>
<keyword evidence="4 5" id="KW-0949">S-adenosyl-L-methionine</keyword>
<dbReference type="InterPro" id="IPR029063">
    <property type="entry name" value="SAM-dependent_MTases_sf"/>
</dbReference>
<keyword evidence="9" id="KW-1185">Reference proteome</keyword>
<keyword evidence="2 5" id="KW-0489">Methyltransferase</keyword>
<evidence type="ECO:0000256" key="1">
    <source>
        <dbReference type="ARBA" id="ARBA00011975"/>
    </source>
</evidence>
<dbReference type="GO" id="GO:0005634">
    <property type="term" value="C:nucleus"/>
    <property type="evidence" value="ECO:0007669"/>
    <property type="project" value="TreeGrafter"/>
</dbReference>
<evidence type="ECO:0000256" key="6">
    <source>
        <dbReference type="RuleBase" id="RU000416"/>
    </source>
</evidence>
<feature type="region of interest" description="Disordered" evidence="7">
    <location>
        <begin position="1"/>
        <end position="23"/>
    </location>
</feature>
<feature type="active site" evidence="5">
    <location>
        <position position="1071"/>
    </location>
</feature>
<dbReference type="PRINTS" id="PR00105">
    <property type="entry name" value="C5METTRFRASE"/>
</dbReference>
<dbReference type="SUPFAM" id="SSF53335">
    <property type="entry name" value="S-adenosyl-L-methionine-dependent methyltransferases"/>
    <property type="match status" value="1"/>
</dbReference>
<dbReference type="Proteomes" id="UP000027195">
    <property type="component" value="Unassembled WGS sequence"/>
</dbReference>
<dbReference type="GO" id="GO:0044027">
    <property type="term" value="P:negative regulation of gene expression via chromosomal CpG island methylation"/>
    <property type="evidence" value="ECO:0007669"/>
    <property type="project" value="TreeGrafter"/>
</dbReference>
<evidence type="ECO:0000256" key="5">
    <source>
        <dbReference type="PROSITE-ProRule" id="PRU01016"/>
    </source>
</evidence>
<evidence type="ECO:0000256" key="2">
    <source>
        <dbReference type="ARBA" id="ARBA00022603"/>
    </source>
</evidence>
<sequence length="1413" mass="158486">MDTGSKTSTGSADCEPPQKPAHIKRKARVQPYFFNMGKSYGRPGVWTPQAGVRELIQNWYDGIIQMSNKAPIDLIFKEKEQKSGLVFDATCDERPLGRISWTLSDSSNKLTLTNYATKLDKDVVLMGASSKRNTTSELQRHLIGGHGEGMKIGINALLRKGSQVRYETNKEIWIFKYEQNPVIRKETMVVRFRATNNVRAREDTTVHVERISPEVVAFDNFLFLRPPRDRLESSDSEVAAQRGCILLDAQHHSRLYCKGILVRSDTSARGLRYGVNILTQIQLGRDREIASDPRELHRAIYAIWQSVLLHSDRARDLYLDLFSTHPDCEDIADAPGMVGIDEARLLFAHLRLRESEDSFLYSEDDAVETSHHIKEILKRSPLKISKKLYSIFRRHMLIRTFEEQRQKLFRDSAPSLLLQSPLRFIRHTTWLLAALVHVFPAPQRPRYAFKEVPPGIDVDSVRSTVTDQGLELFLNHRNLDVEHVHLACVHCPVYSSVARLASVEDQTFDLICDCGATELAAIIAEDALGALPAREQRGILREGINLAALMPRSLSYDTMPSGIVKIEWCTLAGESSHDFIVEIWRDLECPDDKLFGSIDPDAGVVIDTQTDDNIAASAEDGPTLILKTTLHSIDVDGLEVGVEYVARVRADRACAFYSQPLVVTPTLPKPETPAPDLDAELPRESPSGPSVDINPNSSVASNFGDIPPRAIPEPVSVDAGLESDDEDYDPPHFDPISPPASNQHAMHSRHRSPTSHRSCSPPETIDLADDFWLDPPYLEEDDTNDDEDYEFSEDIDEEEPVRLESIPIPREKFLPVDQLTILGQIVCVGDIIEIEHTPVSRRRQLALAAKAPTRFIIHVHELRVPTDPADTTNILKFTRYVFGVSSPFQRQLGKNADEVLLVFGDEESMGTSEDAETMVHHEITDILGKRHIIHTDLCRDDGPLVLNGETICRWAIMQQGKRDARIIRPATSLIAQQYRAQNPEYEASEDLTAVDLFSGCGGSSVGFEMAGFEIILGVERDPSAAAAWNLNHRDAQQQPEDVQRFLYDYRQGLIIAPGVGSPTALLMSTSCQGFSSANSGGKDDEQHCRQVDMVGQALQILTPQYLFYENVTGILRPQCIKYLYDMLEDILDLGYQVMFSELRASGFGVPQHRKRIIVVAAAPGLSLPNWPEPTHGESIRLKPFVTVRDAISDLNWCNLRQPSQRLDNTCKRPRSTGLCDFARSLDPDHGFYKRIVYNHVTGSKPKKAEDWQSAQWDKPSGTITCSLNKRWPCLHPGRGDFMTVRELARLQSFPDRCRFWGSIGQQYKQVGNAVPPLLARAIAESISKVARPLHSRSREGLGEDEGDPRNGQHEGGRRSDKNEGDEGDGDTFVADEIQQGRITASTAARRTRGREEDEVGDSEYHSQVKRIRR</sequence>
<dbReference type="GO" id="GO:0003677">
    <property type="term" value="F:DNA binding"/>
    <property type="evidence" value="ECO:0007669"/>
    <property type="project" value="TreeGrafter"/>
</dbReference>
<dbReference type="PROSITE" id="PS51679">
    <property type="entry name" value="SAM_MT_C5"/>
    <property type="match status" value="1"/>
</dbReference>
<dbReference type="NCBIfam" id="TIGR00675">
    <property type="entry name" value="dcm"/>
    <property type="match status" value="1"/>
</dbReference>
<evidence type="ECO:0000313" key="9">
    <source>
        <dbReference type="Proteomes" id="UP000027195"/>
    </source>
</evidence>
<dbReference type="PANTHER" id="PTHR10629:SF52">
    <property type="entry name" value="DNA (CYTOSINE-5)-METHYLTRANSFERASE 1"/>
    <property type="match status" value="1"/>
</dbReference>
<dbReference type="InParanoid" id="A0A067MCZ2"/>
<feature type="region of interest" description="Disordered" evidence="7">
    <location>
        <begin position="664"/>
        <end position="763"/>
    </location>
</feature>
<dbReference type="GO" id="GO:0032259">
    <property type="term" value="P:methylation"/>
    <property type="evidence" value="ECO:0007669"/>
    <property type="project" value="UniProtKB-KW"/>
</dbReference>
<organism evidence="8 9">
    <name type="scientific">Botryobasidium botryosum (strain FD-172 SS1)</name>
    <dbReference type="NCBI Taxonomy" id="930990"/>
    <lineage>
        <taxon>Eukaryota</taxon>
        <taxon>Fungi</taxon>
        <taxon>Dikarya</taxon>
        <taxon>Basidiomycota</taxon>
        <taxon>Agaricomycotina</taxon>
        <taxon>Agaricomycetes</taxon>
        <taxon>Cantharellales</taxon>
        <taxon>Botryobasidiaceae</taxon>
        <taxon>Botryobasidium</taxon>
    </lineage>
</organism>
<feature type="region of interest" description="Disordered" evidence="7">
    <location>
        <begin position="1331"/>
        <end position="1413"/>
    </location>
</feature>
<reference evidence="9" key="1">
    <citation type="journal article" date="2014" name="Proc. Natl. Acad. Sci. U.S.A.">
        <title>Extensive sampling of basidiomycete genomes demonstrates inadequacy of the white-rot/brown-rot paradigm for wood decay fungi.</title>
        <authorList>
            <person name="Riley R."/>
            <person name="Salamov A.A."/>
            <person name="Brown D.W."/>
            <person name="Nagy L.G."/>
            <person name="Floudas D."/>
            <person name="Held B.W."/>
            <person name="Levasseur A."/>
            <person name="Lombard V."/>
            <person name="Morin E."/>
            <person name="Otillar R."/>
            <person name="Lindquist E.A."/>
            <person name="Sun H."/>
            <person name="LaButti K.M."/>
            <person name="Schmutz J."/>
            <person name="Jabbour D."/>
            <person name="Luo H."/>
            <person name="Baker S.E."/>
            <person name="Pisabarro A.G."/>
            <person name="Walton J.D."/>
            <person name="Blanchette R.A."/>
            <person name="Henrissat B."/>
            <person name="Martin F."/>
            <person name="Cullen D."/>
            <person name="Hibbett D.S."/>
            <person name="Grigoriev I.V."/>
        </authorList>
    </citation>
    <scope>NUCLEOTIDE SEQUENCE [LARGE SCALE GENOMIC DNA]</scope>
    <source>
        <strain evidence="9">FD-172 SS1</strain>
    </source>
</reference>
<feature type="compositionally biased region" description="Basic and acidic residues" evidence="7">
    <location>
        <begin position="1336"/>
        <end position="1364"/>
    </location>
</feature>
<dbReference type="InterPro" id="IPR031303">
    <property type="entry name" value="C5_meth_CS"/>
</dbReference>
<proteinExistence type="inferred from homology"/>
<evidence type="ECO:0000256" key="3">
    <source>
        <dbReference type="ARBA" id="ARBA00022679"/>
    </source>
</evidence>
<dbReference type="OrthoDB" id="5376140at2759"/>
<dbReference type="EC" id="2.1.1.37" evidence="1"/>
<gene>
    <name evidence="8" type="ORF">BOTBODRAFT_33709</name>
</gene>
<protein>
    <recommendedName>
        <fullName evidence="1">DNA (cytosine-5-)-methyltransferase</fullName>
        <ecNumber evidence="1">2.1.1.37</ecNumber>
    </recommendedName>
</protein>
<dbReference type="GO" id="GO:0003886">
    <property type="term" value="F:DNA (cytosine-5-)-methyltransferase activity"/>
    <property type="evidence" value="ECO:0007669"/>
    <property type="project" value="UniProtKB-EC"/>
</dbReference>
<dbReference type="STRING" id="930990.A0A067MCZ2"/>